<gene>
    <name evidence="2" type="ORF">FOL47_006108</name>
</gene>
<dbReference type="CDD" id="cd00158">
    <property type="entry name" value="RHOD"/>
    <property type="match status" value="1"/>
</dbReference>
<evidence type="ECO:0000313" key="2">
    <source>
        <dbReference type="EMBL" id="KAF4676470.1"/>
    </source>
</evidence>
<dbReference type="InterPro" id="IPR050229">
    <property type="entry name" value="GlpE_sulfurtransferase"/>
</dbReference>
<dbReference type="Pfam" id="PF00581">
    <property type="entry name" value="Rhodanese"/>
    <property type="match status" value="1"/>
</dbReference>
<dbReference type="SUPFAM" id="SSF52821">
    <property type="entry name" value="Rhodanese/Cell cycle control phosphatase"/>
    <property type="match status" value="1"/>
</dbReference>
<keyword evidence="3" id="KW-1185">Reference proteome</keyword>
<evidence type="ECO:0000259" key="1">
    <source>
        <dbReference type="PROSITE" id="PS50206"/>
    </source>
</evidence>
<dbReference type="AlphaFoldDB" id="A0A7J6MZ45"/>
<dbReference type="PANTHER" id="PTHR43031:SF1">
    <property type="entry name" value="PYRIDINE NUCLEOTIDE-DISULPHIDE OXIDOREDUCTASE"/>
    <property type="match status" value="1"/>
</dbReference>
<dbReference type="SMART" id="SM00450">
    <property type="entry name" value="RHOD"/>
    <property type="match status" value="1"/>
</dbReference>
<dbReference type="Gene3D" id="3.40.250.10">
    <property type="entry name" value="Rhodanese-like domain"/>
    <property type="match status" value="1"/>
</dbReference>
<dbReference type="InterPro" id="IPR001763">
    <property type="entry name" value="Rhodanese-like_dom"/>
</dbReference>
<dbReference type="PANTHER" id="PTHR43031">
    <property type="entry name" value="FAD-DEPENDENT OXIDOREDUCTASE"/>
    <property type="match status" value="1"/>
</dbReference>
<reference evidence="2 3" key="1">
    <citation type="submission" date="2020-04" db="EMBL/GenBank/DDBJ databases">
        <title>Perkinsus chesapeaki whole genome sequence.</title>
        <authorList>
            <person name="Bogema D.R."/>
        </authorList>
    </citation>
    <scope>NUCLEOTIDE SEQUENCE [LARGE SCALE GENOMIC DNA]</scope>
    <source>
        <strain evidence="2">ATCC PRA-425</strain>
    </source>
</reference>
<dbReference type="PROSITE" id="PS50206">
    <property type="entry name" value="RHODANESE_3"/>
    <property type="match status" value="1"/>
</dbReference>
<dbReference type="Proteomes" id="UP000591131">
    <property type="component" value="Unassembled WGS sequence"/>
</dbReference>
<dbReference type="InterPro" id="IPR036873">
    <property type="entry name" value="Rhodanese-like_dom_sf"/>
</dbReference>
<protein>
    <recommendedName>
        <fullName evidence="1">Rhodanese domain-containing protein</fullName>
    </recommendedName>
</protein>
<organism evidence="2 3">
    <name type="scientific">Perkinsus chesapeaki</name>
    <name type="common">Clam parasite</name>
    <name type="synonym">Perkinsus andrewsi</name>
    <dbReference type="NCBI Taxonomy" id="330153"/>
    <lineage>
        <taxon>Eukaryota</taxon>
        <taxon>Sar</taxon>
        <taxon>Alveolata</taxon>
        <taxon>Perkinsozoa</taxon>
        <taxon>Perkinsea</taxon>
        <taxon>Perkinsida</taxon>
        <taxon>Perkinsidae</taxon>
        <taxon>Perkinsus</taxon>
    </lineage>
</organism>
<name>A0A7J6MZ45_PERCH</name>
<dbReference type="EMBL" id="JAAPAO010000034">
    <property type="protein sequence ID" value="KAF4676470.1"/>
    <property type="molecule type" value="Genomic_DNA"/>
</dbReference>
<comment type="caution">
    <text evidence="2">The sequence shown here is derived from an EMBL/GenBank/DDBJ whole genome shotgun (WGS) entry which is preliminary data.</text>
</comment>
<sequence>MSNATVEDLAKAIKAGQKLSIVDVRSDDEVKAKPSNPGSIHIPIGEFNSRLSEVPKGPVVVHCAVGMRAQRAGDALRAAGYSPVMNVADREQAKATADKAEQMAKSM</sequence>
<feature type="domain" description="Rhodanese" evidence="1">
    <location>
        <begin position="15"/>
        <end position="94"/>
    </location>
</feature>
<proteinExistence type="predicted"/>
<accession>A0A7J6MZ45</accession>
<evidence type="ECO:0000313" key="3">
    <source>
        <dbReference type="Proteomes" id="UP000591131"/>
    </source>
</evidence>
<dbReference type="OrthoDB" id="566238at2759"/>